<protein>
    <recommendedName>
        <fullName evidence="2">Methyltransferase FkbM domain-containing protein</fullName>
    </recommendedName>
</protein>
<dbReference type="Gene3D" id="3.40.50.150">
    <property type="entry name" value="Vaccinia Virus protein VP39"/>
    <property type="match status" value="1"/>
</dbReference>
<dbReference type="InterPro" id="IPR052514">
    <property type="entry name" value="SAM-dependent_MTase"/>
</dbReference>
<sequence>MDVVPELIEGINAHETSFLYEEIFVRRAYLPDGVSLPPDSVVFDVGANIGLYSLFVRTVCPAAVVYAFEPLPPVFRKLERNLVAHGVPARLFPYALSDTEGEADFVFYPGYTTMSAASSHAATGVDREFVRQRVLAERRDDLGDAADLLDEMLEYRFREEPYVCRTRRLSDVIAECGVTRIDMLKVDVQRAEADVLRGVDDDHWPLIRRIALEVHDEPGTVTEGRLPEVREYLRERGFAVVPLGDDGPAESGRHSLFAHRPDPAAAG</sequence>
<gene>
    <name evidence="3" type="ORF">GCM10010420_26340</name>
</gene>
<reference evidence="3 4" key="1">
    <citation type="journal article" date="2019" name="Int. J. Syst. Evol. Microbiol.">
        <title>The Global Catalogue of Microorganisms (GCM) 10K type strain sequencing project: providing services to taxonomists for standard genome sequencing and annotation.</title>
        <authorList>
            <consortium name="The Broad Institute Genomics Platform"/>
            <consortium name="The Broad Institute Genome Sequencing Center for Infectious Disease"/>
            <person name="Wu L."/>
            <person name="Ma J."/>
        </authorList>
    </citation>
    <scope>NUCLEOTIDE SEQUENCE [LARGE SCALE GENOMIC DNA]</scope>
    <source>
        <strain evidence="3 4">JCM 6921</strain>
    </source>
</reference>
<comment type="caution">
    <text evidence="3">The sequence shown here is derived from an EMBL/GenBank/DDBJ whole genome shotgun (WGS) entry which is preliminary data.</text>
</comment>
<keyword evidence="4" id="KW-1185">Reference proteome</keyword>
<dbReference type="PANTHER" id="PTHR34203">
    <property type="entry name" value="METHYLTRANSFERASE, FKBM FAMILY PROTEIN"/>
    <property type="match status" value="1"/>
</dbReference>
<dbReference type="EMBL" id="BAAATJ010000010">
    <property type="protein sequence ID" value="GAA2398827.1"/>
    <property type="molecule type" value="Genomic_DNA"/>
</dbReference>
<evidence type="ECO:0000313" key="4">
    <source>
        <dbReference type="Proteomes" id="UP001500058"/>
    </source>
</evidence>
<dbReference type="RefSeq" id="WP_344631152.1">
    <property type="nucleotide sequence ID" value="NZ_BAAATJ010000010.1"/>
</dbReference>
<feature type="domain" description="Methyltransferase FkbM" evidence="2">
    <location>
        <begin position="44"/>
        <end position="238"/>
    </location>
</feature>
<proteinExistence type="predicted"/>
<evidence type="ECO:0000256" key="1">
    <source>
        <dbReference type="SAM" id="MobiDB-lite"/>
    </source>
</evidence>
<dbReference type="Proteomes" id="UP001500058">
    <property type="component" value="Unassembled WGS sequence"/>
</dbReference>
<name>A0ABN3I9U8_9ACTN</name>
<accession>A0ABN3I9U8</accession>
<feature type="region of interest" description="Disordered" evidence="1">
    <location>
        <begin position="244"/>
        <end position="267"/>
    </location>
</feature>
<dbReference type="SUPFAM" id="SSF53335">
    <property type="entry name" value="S-adenosyl-L-methionine-dependent methyltransferases"/>
    <property type="match status" value="1"/>
</dbReference>
<dbReference type="InterPro" id="IPR006342">
    <property type="entry name" value="FkbM_mtfrase"/>
</dbReference>
<dbReference type="Pfam" id="PF05050">
    <property type="entry name" value="Methyltransf_21"/>
    <property type="match status" value="1"/>
</dbReference>
<dbReference type="InterPro" id="IPR029063">
    <property type="entry name" value="SAM-dependent_MTases_sf"/>
</dbReference>
<dbReference type="PANTHER" id="PTHR34203:SF15">
    <property type="entry name" value="SLL1173 PROTEIN"/>
    <property type="match status" value="1"/>
</dbReference>
<organism evidence="3 4">
    <name type="scientific">Streptomyces glaucosporus</name>
    <dbReference type="NCBI Taxonomy" id="284044"/>
    <lineage>
        <taxon>Bacteria</taxon>
        <taxon>Bacillati</taxon>
        <taxon>Actinomycetota</taxon>
        <taxon>Actinomycetes</taxon>
        <taxon>Kitasatosporales</taxon>
        <taxon>Streptomycetaceae</taxon>
        <taxon>Streptomyces</taxon>
    </lineage>
</organism>
<evidence type="ECO:0000313" key="3">
    <source>
        <dbReference type="EMBL" id="GAA2398827.1"/>
    </source>
</evidence>
<dbReference type="NCBIfam" id="TIGR01444">
    <property type="entry name" value="fkbM_fam"/>
    <property type="match status" value="1"/>
</dbReference>
<evidence type="ECO:0000259" key="2">
    <source>
        <dbReference type="Pfam" id="PF05050"/>
    </source>
</evidence>